<proteinExistence type="predicted"/>
<feature type="region of interest" description="Disordered" evidence="1">
    <location>
        <begin position="39"/>
        <end position="63"/>
    </location>
</feature>
<feature type="region of interest" description="Disordered" evidence="1">
    <location>
        <begin position="84"/>
        <end position="127"/>
    </location>
</feature>
<feature type="compositionally biased region" description="Basic and acidic residues" evidence="1">
    <location>
        <begin position="84"/>
        <end position="101"/>
    </location>
</feature>
<name>A0A8T0PWI9_PANVG</name>
<evidence type="ECO:0000256" key="1">
    <source>
        <dbReference type="SAM" id="MobiDB-lite"/>
    </source>
</evidence>
<accession>A0A8T0PWI9</accession>
<evidence type="ECO:0000313" key="2">
    <source>
        <dbReference type="EMBL" id="KAG2562354.1"/>
    </source>
</evidence>
<dbReference type="Proteomes" id="UP000823388">
    <property type="component" value="Chromosome 8K"/>
</dbReference>
<organism evidence="2 3">
    <name type="scientific">Panicum virgatum</name>
    <name type="common">Blackwell switchgrass</name>
    <dbReference type="NCBI Taxonomy" id="38727"/>
    <lineage>
        <taxon>Eukaryota</taxon>
        <taxon>Viridiplantae</taxon>
        <taxon>Streptophyta</taxon>
        <taxon>Embryophyta</taxon>
        <taxon>Tracheophyta</taxon>
        <taxon>Spermatophyta</taxon>
        <taxon>Magnoliopsida</taxon>
        <taxon>Liliopsida</taxon>
        <taxon>Poales</taxon>
        <taxon>Poaceae</taxon>
        <taxon>PACMAD clade</taxon>
        <taxon>Panicoideae</taxon>
        <taxon>Panicodae</taxon>
        <taxon>Paniceae</taxon>
        <taxon>Panicinae</taxon>
        <taxon>Panicum</taxon>
        <taxon>Panicum sect. Hiantes</taxon>
    </lineage>
</organism>
<protein>
    <submittedName>
        <fullName evidence="2">Uncharacterized protein</fullName>
    </submittedName>
</protein>
<reference evidence="2" key="1">
    <citation type="submission" date="2020-05" db="EMBL/GenBank/DDBJ databases">
        <title>WGS assembly of Panicum virgatum.</title>
        <authorList>
            <person name="Lovell J.T."/>
            <person name="Jenkins J."/>
            <person name="Shu S."/>
            <person name="Juenger T.E."/>
            <person name="Schmutz J."/>
        </authorList>
    </citation>
    <scope>NUCLEOTIDE SEQUENCE</scope>
    <source>
        <strain evidence="2">AP13</strain>
    </source>
</reference>
<keyword evidence="3" id="KW-1185">Reference proteome</keyword>
<feature type="compositionally biased region" description="Low complexity" evidence="1">
    <location>
        <begin position="39"/>
        <end position="48"/>
    </location>
</feature>
<gene>
    <name evidence="2" type="ORF">PVAP13_8KG257401</name>
</gene>
<comment type="caution">
    <text evidence="2">The sequence shown here is derived from an EMBL/GenBank/DDBJ whole genome shotgun (WGS) entry which is preliminary data.</text>
</comment>
<sequence length="286" mass="29844">MPPRFTGRRAPRARGSRAAELRAAAACLASLPLLLPLAPAGGELGSAPVRPPRTSTGSWRRASRRHPLPLLSLCRAMAEAEAEARWGRGEVEAPVREERPAPGEGEGEPARGASGPAGQPARGRTTGRPLLAAGAARGRGGDGPASELCFPPSLCLRQGPSRAASSFVGGPLSPLAGGPLFPRLPAGSLAWRASARVPRHVVRTVPSLLPLICGKILALFAFTATAKKRVHTDEAGQPGGSVSGEFGWLPANASLQLTDEEDDPQHSRHHPWSVLLPSGALRRSRL</sequence>
<evidence type="ECO:0000313" key="3">
    <source>
        <dbReference type="Proteomes" id="UP000823388"/>
    </source>
</evidence>
<dbReference type="AlphaFoldDB" id="A0A8T0PWI9"/>
<dbReference type="EMBL" id="CM029051">
    <property type="protein sequence ID" value="KAG2562354.1"/>
    <property type="molecule type" value="Genomic_DNA"/>
</dbReference>